<dbReference type="InterPro" id="IPR037923">
    <property type="entry name" value="HTH-like"/>
</dbReference>
<dbReference type="PANTHER" id="PTHR43280:SF28">
    <property type="entry name" value="HTH-TYPE TRANSCRIPTIONAL ACTIVATOR RHAS"/>
    <property type="match status" value="1"/>
</dbReference>
<keyword evidence="1" id="KW-0805">Transcription regulation</keyword>
<evidence type="ECO:0000259" key="4">
    <source>
        <dbReference type="PROSITE" id="PS01124"/>
    </source>
</evidence>
<evidence type="ECO:0000313" key="5">
    <source>
        <dbReference type="EMBL" id="HJE97802.1"/>
    </source>
</evidence>
<name>A0A921FAT0_9LACO</name>
<gene>
    <name evidence="5" type="ORF">K8V00_09295</name>
</gene>
<dbReference type="Pfam" id="PF02311">
    <property type="entry name" value="AraC_binding"/>
    <property type="match status" value="1"/>
</dbReference>
<dbReference type="InterPro" id="IPR014710">
    <property type="entry name" value="RmlC-like_jellyroll"/>
</dbReference>
<dbReference type="Proteomes" id="UP000707535">
    <property type="component" value="Unassembled WGS sequence"/>
</dbReference>
<dbReference type="Gene3D" id="2.60.120.10">
    <property type="entry name" value="Jelly Rolls"/>
    <property type="match status" value="1"/>
</dbReference>
<dbReference type="SMART" id="SM00342">
    <property type="entry name" value="HTH_ARAC"/>
    <property type="match status" value="1"/>
</dbReference>
<keyword evidence="3" id="KW-0804">Transcription</keyword>
<evidence type="ECO:0000313" key="6">
    <source>
        <dbReference type="Proteomes" id="UP000707535"/>
    </source>
</evidence>
<organism evidence="5 6">
    <name type="scientific">Ligilactobacillus acidipiscis</name>
    <dbReference type="NCBI Taxonomy" id="89059"/>
    <lineage>
        <taxon>Bacteria</taxon>
        <taxon>Bacillati</taxon>
        <taxon>Bacillota</taxon>
        <taxon>Bacilli</taxon>
        <taxon>Lactobacillales</taxon>
        <taxon>Lactobacillaceae</taxon>
        <taxon>Ligilactobacillus</taxon>
    </lineage>
</organism>
<dbReference type="InterPro" id="IPR003313">
    <property type="entry name" value="AraC-bd"/>
</dbReference>
<dbReference type="EMBL" id="DYXG01000093">
    <property type="protein sequence ID" value="HJE97802.1"/>
    <property type="molecule type" value="Genomic_DNA"/>
</dbReference>
<dbReference type="GO" id="GO:0043565">
    <property type="term" value="F:sequence-specific DNA binding"/>
    <property type="evidence" value="ECO:0007669"/>
    <property type="project" value="InterPro"/>
</dbReference>
<feature type="domain" description="HTH araC/xylS-type" evidence="4">
    <location>
        <begin position="225"/>
        <end position="326"/>
    </location>
</feature>
<reference evidence="5" key="1">
    <citation type="journal article" date="2021" name="PeerJ">
        <title>Extensive microbial diversity within the chicken gut microbiome revealed by metagenomics and culture.</title>
        <authorList>
            <person name="Gilroy R."/>
            <person name="Ravi A."/>
            <person name="Getino M."/>
            <person name="Pursley I."/>
            <person name="Horton D.L."/>
            <person name="Alikhan N.F."/>
            <person name="Baker D."/>
            <person name="Gharbi K."/>
            <person name="Hall N."/>
            <person name="Watson M."/>
            <person name="Adriaenssens E.M."/>
            <person name="Foster-Nyarko E."/>
            <person name="Jarju S."/>
            <person name="Secka A."/>
            <person name="Antonio M."/>
            <person name="Oren A."/>
            <person name="Chaudhuri R.R."/>
            <person name="La Ragione R."/>
            <person name="Hildebrand F."/>
            <person name="Pallen M.J."/>
        </authorList>
    </citation>
    <scope>NUCLEOTIDE SEQUENCE</scope>
    <source>
        <strain evidence="5">CHK174-6876</strain>
    </source>
</reference>
<dbReference type="InterPro" id="IPR018060">
    <property type="entry name" value="HTH_AraC"/>
</dbReference>
<reference evidence="5" key="2">
    <citation type="submission" date="2021-09" db="EMBL/GenBank/DDBJ databases">
        <authorList>
            <person name="Gilroy R."/>
        </authorList>
    </citation>
    <scope>NUCLEOTIDE SEQUENCE</scope>
    <source>
        <strain evidence="5">CHK174-6876</strain>
    </source>
</reference>
<keyword evidence="2" id="KW-0238">DNA-binding</keyword>
<dbReference type="GO" id="GO:0003700">
    <property type="term" value="F:DNA-binding transcription factor activity"/>
    <property type="evidence" value="ECO:0007669"/>
    <property type="project" value="InterPro"/>
</dbReference>
<dbReference type="Gene3D" id="1.10.10.60">
    <property type="entry name" value="Homeodomain-like"/>
    <property type="match status" value="2"/>
</dbReference>
<comment type="caution">
    <text evidence="5">The sequence shown here is derived from an EMBL/GenBank/DDBJ whole genome shotgun (WGS) entry which is preliminary data.</text>
</comment>
<dbReference type="PANTHER" id="PTHR43280">
    <property type="entry name" value="ARAC-FAMILY TRANSCRIPTIONAL REGULATOR"/>
    <property type="match status" value="1"/>
</dbReference>
<dbReference type="SUPFAM" id="SSF46689">
    <property type="entry name" value="Homeodomain-like"/>
    <property type="match status" value="1"/>
</dbReference>
<proteinExistence type="predicted"/>
<dbReference type="SUPFAM" id="SSF51215">
    <property type="entry name" value="Regulatory protein AraC"/>
    <property type="match status" value="1"/>
</dbReference>
<evidence type="ECO:0000256" key="3">
    <source>
        <dbReference type="ARBA" id="ARBA00023163"/>
    </source>
</evidence>
<accession>A0A921FAT0</accession>
<dbReference type="Pfam" id="PF12833">
    <property type="entry name" value="HTH_18"/>
    <property type="match status" value="1"/>
</dbReference>
<evidence type="ECO:0000256" key="1">
    <source>
        <dbReference type="ARBA" id="ARBA00023015"/>
    </source>
</evidence>
<dbReference type="CDD" id="cd06996">
    <property type="entry name" value="cupin_Lmo2851-like_N"/>
    <property type="match status" value="1"/>
</dbReference>
<sequence>MDELSKFLLQETPIERIQKKNHKFMMDIPAMYVEHQHKNLILNQSFFFRNREIFVSKHNRYAEYPEHSHSFLELNYVYSGRCNQRINNKDVTLNTGDILLLDVGTHHSIYELGPDDILINILFRTQDIHADVLDKIRAPEENQNSLFNFFMGAMIQDVSHDQYMIFRKTKTSGFQQVINNIIQEYYFPHDYSDEIIEHYLSILFLNLARDYKAYIYNNSINLKPNDLLSKVINEIEQGYKGISLCTTAEKLNYNKNYLSNFVKEKTGQTFTQLVCIKRITKAHELIKTTDLTISRVVEAVGFSSKNYFYSEYKKMYGHLPSIDKKLQMQ</sequence>
<protein>
    <submittedName>
        <fullName evidence="5">Helix-turn-helix domain-containing protein</fullName>
    </submittedName>
</protein>
<dbReference type="InterPro" id="IPR009057">
    <property type="entry name" value="Homeodomain-like_sf"/>
</dbReference>
<dbReference type="PROSITE" id="PS01124">
    <property type="entry name" value="HTH_ARAC_FAMILY_2"/>
    <property type="match status" value="1"/>
</dbReference>
<evidence type="ECO:0000256" key="2">
    <source>
        <dbReference type="ARBA" id="ARBA00023125"/>
    </source>
</evidence>
<dbReference type="AlphaFoldDB" id="A0A921FAT0"/>